<sequence>MFNKLLFVWSFVIISFACHAQNAETLLWKLKPGDSIVYKTIMKAQMDSNSKAQVPELFKNLKSDSTDGFDFQKQIRELQKMEPDHYITRLKRSNKNIIDIEMVLPETKEVKDTSQMANLFQMMSKMNGGVMLRGAVYENGDIQSFYLKNDQRNLIALFFQLPGKPVKVGDSWSINTNLISMDQNFKCDSAYKRNNVSITAIDNTGADKIVTVKYDIEEYVIGKFGFGGLFGEGEDGKMFMKMIHKAIAKFSVTKGKWLSYDGVMETHSSSVLMGGDSKKTFSLIVQ</sequence>
<protein>
    <recommendedName>
        <fullName evidence="4">GLPGLI family protein</fullName>
    </recommendedName>
</protein>
<name>A0ABT1T0V5_9SPHI</name>
<keyword evidence="1" id="KW-0732">Signal</keyword>
<evidence type="ECO:0008006" key="4">
    <source>
        <dbReference type="Google" id="ProtNLM"/>
    </source>
</evidence>
<dbReference type="Proteomes" id="UP001204376">
    <property type="component" value="Unassembled WGS sequence"/>
</dbReference>
<dbReference type="PROSITE" id="PS51257">
    <property type="entry name" value="PROKAR_LIPOPROTEIN"/>
    <property type="match status" value="1"/>
</dbReference>
<evidence type="ECO:0000256" key="1">
    <source>
        <dbReference type="SAM" id="SignalP"/>
    </source>
</evidence>
<dbReference type="EMBL" id="JANHOH010000001">
    <property type="protein sequence ID" value="MCQ6957951.1"/>
    <property type="molecule type" value="Genomic_DNA"/>
</dbReference>
<gene>
    <name evidence="2" type="ORF">NPE20_08280</name>
</gene>
<reference evidence="2 3" key="1">
    <citation type="submission" date="2022-07" db="EMBL/GenBank/DDBJ databases">
        <title>Mucilaginibacter sp. JC4.</title>
        <authorList>
            <person name="Le V."/>
            <person name="Ko S.-R."/>
            <person name="Ahn C.-Y."/>
            <person name="Oh H.-M."/>
        </authorList>
    </citation>
    <scope>NUCLEOTIDE SEQUENCE [LARGE SCALE GENOMIC DNA]</scope>
    <source>
        <strain evidence="2 3">JC4</strain>
    </source>
</reference>
<feature type="signal peptide" evidence="1">
    <location>
        <begin position="1"/>
        <end position="20"/>
    </location>
</feature>
<evidence type="ECO:0000313" key="3">
    <source>
        <dbReference type="Proteomes" id="UP001204376"/>
    </source>
</evidence>
<accession>A0ABT1T0V5</accession>
<organism evidence="2 3">
    <name type="scientific">Mucilaginibacter aquariorum</name>
    <dbReference type="NCBI Taxonomy" id="2967225"/>
    <lineage>
        <taxon>Bacteria</taxon>
        <taxon>Pseudomonadati</taxon>
        <taxon>Bacteroidota</taxon>
        <taxon>Sphingobacteriia</taxon>
        <taxon>Sphingobacteriales</taxon>
        <taxon>Sphingobacteriaceae</taxon>
        <taxon>Mucilaginibacter</taxon>
    </lineage>
</organism>
<keyword evidence="3" id="KW-1185">Reference proteome</keyword>
<evidence type="ECO:0000313" key="2">
    <source>
        <dbReference type="EMBL" id="MCQ6957951.1"/>
    </source>
</evidence>
<feature type="chain" id="PRO_5046702936" description="GLPGLI family protein" evidence="1">
    <location>
        <begin position="21"/>
        <end position="286"/>
    </location>
</feature>
<comment type="caution">
    <text evidence="2">The sequence shown here is derived from an EMBL/GenBank/DDBJ whole genome shotgun (WGS) entry which is preliminary data.</text>
</comment>
<proteinExistence type="predicted"/>
<dbReference type="RefSeq" id="WP_256538138.1">
    <property type="nucleotide sequence ID" value="NZ_JANHOH010000001.1"/>
</dbReference>